<dbReference type="AlphaFoldDB" id="A0A5B8C9J0"/>
<evidence type="ECO:0000256" key="1">
    <source>
        <dbReference type="ARBA" id="ARBA00001946"/>
    </source>
</evidence>
<dbReference type="GO" id="GO:0035539">
    <property type="term" value="F:8-oxo-7,8-dihydrodeoxyguanosine triphosphate pyrophosphatase activity"/>
    <property type="evidence" value="ECO:0007669"/>
    <property type="project" value="UniProtKB-EC"/>
</dbReference>
<keyword evidence="8" id="KW-0460">Magnesium</keyword>
<evidence type="ECO:0000259" key="13">
    <source>
        <dbReference type="PROSITE" id="PS51462"/>
    </source>
</evidence>
<dbReference type="GO" id="GO:0044716">
    <property type="term" value="F:8-oxo-GDP phosphatase activity"/>
    <property type="evidence" value="ECO:0007669"/>
    <property type="project" value="TreeGrafter"/>
</dbReference>
<organism evidence="14 15">
    <name type="scientific">Georgenia yuyongxinii</name>
    <dbReference type="NCBI Taxonomy" id="2589797"/>
    <lineage>
        <taxon>Bacteria</taxon>
        <taxon>Bacillati</taxon>
        <taxon>Actinomycetota</taxon>
        <taxon>Actinomycetes</taxon>
        <taxon>Micrococcales</taxon>
        <taxon>Bogoriellaceae</taxon>
        <taxon>Georgenia</taxon>
    </lineage>
</organism>
<dbReference type="Gene3D" id="3.90.79.10">
    <property type="entry name" value="Nucleoside Triphosphate Pyrophosphohydrolase"/>
    <property type="match status" value="1"/>
</dbReference>
<dbReference type="PRINTS" id="PR00502">
    <property type="entry name" value="NUDIXFAMILY"/>
</dbReference>
<keyword evidence="6" id="KW-0227">DNA damage</keyword>
<keyword evidence="4" id="KW-0235">DNA replication</keyword>
<dbReference type="CDD" id="cd03425">
    <property type="entry name" value="NUDIX_MutT_NudA_like"/>
    <property type="match status" value="1"/>
</dbReference>
<dbReference type="GO" id="GO:0046872">
    <property type="term" value="F:metal ion binding"/>
    <property type="evidence" value="ECO:0007669"/>
    <property type="project" value="UniProtKB-KW"/>
</dbReference>
<dbReference type="RefSeq" id="WP_139930726.1">
    <property type="nucleotide sequence ID" value="NZ_CP040915.1"/>
</dbReference>
<evidence type="ECO:0000256" key="9">
    <source>
        <dbReference type="ARBA" id="ARBA00023204"/>
    </source>
</evidence>
<reference evidence="14 15" key="1">
    <citation type="submission" date="2019-05" db="EMBL/GenBank/DDBJ databases">
        <title>Georgenia *** sp. nov., and Georgenia *** sp. nov., isolated from the intestinal contents of plateau pika (Ochotona curzoniae) in the Qinghai-Tibet plateau of China.</title>
        <authorList>
            <person name="Tian Z."/>
        </authorList>
    </citation>
    <scope>NUCLEOTIDE SEQUENCE [LARGE SCALE GENOMIC DNA]</scope>
    <source>
        <strain evidence="14 15">Z443</strain>
    </source>
</reference>
<dbReference type="PROSITE" id="PS51462">
    <property type="entry name" value="NUDIX"/>
    <property type="match status" value="1"/>
</dbReference>
<dbReference type="SUPFAM" id="SSF55811">
    <property type="entry name" value="Nudix"/>
    <property type="match status" value="1"/>
</dbReference>
<comment type="catalytic activity">
    <reaction evidence="10">
        <text>8-oxo-dGTP + H2O = 8-oxo-dGMP + diphosphate + H(+)</text>
        <dbReference type="Rhea" id="RHEA:31575"/>
        <dbReference type="ChEBI" id="CHEBI:15377"/>
        <dbReference type="ChEBI" id="CHEBI:15378"/>
        <dbReference type="ChEBI" id="CHEBI:33019"/>
        <dbReference type="ChEBI" id="CHEBI:63224"/>
        <dbReference type="ChEBI" id="CHEBI:77896"/>
        <dbReference type="EC" id="3.6.1.55"/>
    </reaction>
</comment>
<evidence type="ECO:0000256" key="12">
    <source>
        <dbReference type="RuleBase" id="RU003476"/>
    </source>
</evidence>
<evidence type="ECO:0000256" key="4">
    <source>
        <dbReference type="ARBA" id="ARBA00022705"/>
    </source>
</evidence>
<dbReference type="EMBL" id="CP040915">
    <property type="protein sequence ID" value="QDC26211.1"/>
    <property type="molecule type" value="Genomic_DNA"/>
</dbReference>
<dbReference type="PANTHER" id="PTHR47707">
    <property type="entry name" value="8-OXO-DGTP DIPHOSPHATASE"/>
    <property type="match status" value="1"/>
</dbReference>
<evidence type="ECO:0000256" key="8">
    <source>
        <dbReference type="ARBA" id="ARBA00022842"/>
    </source>
</evidence>
<dbReference type="InterPro" id="IPR000086">
    <property type="entry name" value="NUDIX_hydrolase_dom"/>
</dbReference>
<keyword evidence="3" id="KW-0515">Mutator protein</keyword>
<dbReference type="KEGG" id="gyu:FE374_17785"/>
<dbReference type="GO" id="GO:0006260">
    <property type="term" value="P:DNA replication"/>
    <property type="evidence" value="ECO:0007669"/>
    <property type="project" value="UniProtKB-KW"/>
</dbReference>
<evidence type="ECO:0000256" key="11">
    <source>
        <dbReference type="ARBA" id="ARBA00038905"/>
    </source>
</evidence>
<dbReference type="InterPro" id="IPR020084">
    <property type="entry name" value="NUDIX_hydrolase_CS"/>
</dbReference>
<dbReference type="GO" id="GO:0044715">
    <property type="term" value="F:8-oxo-dGDP phosphatase activity"/>
    <property type="evidence" value="ECO:0007669"/>
    <property type="project" value="TreeGrafter"/>
</dbReference>
<evidence type="ECO:0000256" key="3">
    <source>
        <dbReference type="ARBA" id="ARBA00022457"/>
    </source>
</evidence>
<proteinExistence type="inferred from homology"/>
<keyword evidence="7 12" id="KW-0378">Hydrolase</keyword>
<dbReference type="GO" id="GO:0008413">
    <property type="term" value="F:8-oxo-7,8-dihydroguanosine triphosphate pyrophosphatase activity"/>
    <property type="evidence" value="ECO:0007669"/>
    <property type="project" value="TreeGrafter"/>
</dbReference>
<evidence type="ECO:0000313" key="15">
    <source>
        <dbReference type="Proteomes" id="UP000314616"/>
    </source>
</evidence>
<evidence type="ECO:0000256" key="2">
    <source>
        <dbReference type="ARBA" id="ARBA00005582"/>
    </source>
</evidence>
<evidence type="ECO:0000313" key="14">
    <source>
        <dbReference type="EMBL" id="QDC26211.1"/>
    </source>
</evidence>
<evidence type="ECO:0000256" key="6">
    <source>
        <dbReference type="ARBA" id="ARBA00022763"/>
    </source>
</evidence>
<dbReference type="Proteomes" id="UP000314616">
    <property type="component" value="Chromosome"/>
</dbReference>
<keyword evidence="5" id="KW-0479">Metal-binding</keyword>
<keyword evidence="9" id="KW-0234">DNA repair</keyword>
<evidence type="ECO:0000256" key="5">
    <source>
        <dbReference type="ARBA" id="ARBA00022723"/>
    </source>
</evidence>
<sequence>MQTAAPALVVAAAIVDSLERPTRALCAQRSAPAELAGRWELPGGKVEPGESPEVALHRELAEELGVEVRLGARLLGPEAGDWPILARRTMRVWLAELTAGTPEPLADHSALRWVDSDALEDLDWLDPDRPIAVALREVTAKSMRG</sequence>
<protein>
    <recommendedName>
        <fullName evidence="11">8-oxo-dGTP diphosphatase</fullName>
        <ecNumber evidence="11">3.6.1.55</ecNumber>
    </recommendedName>
</protein>
<comment type="cofactor">
    <cofactor evidence="1">
        <name>Mg(2+)</name>
        <dbReference type="ChEBI" id="CHEBI:18420"/>
    </cofactor>
</comment>
<accession>A0A5B8C9J0</accession>
<dbReference type="InterPro" id="IPR015797">
    <property type="entry name" value="NUDIX_hydrolase-like_dom_sf"/>
</dbReference>
<dbReference type="Pfam" id="PF00293">
    <property type="entry name" value="NUDIX"/>
    <property type="match status" value="1"/>
</dbReference>
<dbReference type="OrthoDB" id="9804442at2"/>
<name>A0A5B8C9J0_9MICO</name>
<evidence type="ECO:0000256" key="10">
    <source>
        <dbReference type="ARBA" id="ARBA00035861"/>
    </source>
</evidence>
<dbReference type="InterPro" id="IPR047127">
    <property type="entry name" value="MutT-like"/>
</dbReference>
<dbReference type="PANTHER" id="PTHR47707:SF1">
    <property type="entry name" value="NUDIX HYDROLASE FAMILY PROTEIN"/>
    <property type="match status" value="1"/>
</dbReference>
<dbReference type="PROSITE" id="PS00893">
    <property type="entry name" value="NUDIX_BOX"/>
    <property type="match status" value="1"/>
</dbReference>
<comment type="similarity">
    <text evidence="2 12">Belongs to the Nudix hydrolase family.</text>
</comment>
<feature type="domain" description="Nudix hydrolase" evidence="13">
    <location>
        <begin position="5"/>
        <end position="139"/>
    </location>
</feature>
<gene>
    <name evidence="14" type="ORF">FE374_17785</name>
</gene>
<dbReference type="EC" id="3.6.1.55" evidence="11"/>
<dbReference type="InterPro" id="IPR020476">
    <property type="entry name" value="Nudix_hydrolase"/>
</dbReference>
<dbReference type="GO" id="GO:0006281">
    <property type="term" value="P:DNA repair"/>
    <property type="evidence" value="ECO:0007669"/>
    <property type="project" value="UniProtKB-KW"/>
</dbReference>
<evidence type="ECO:0000256" key="7">
    <source>
        <dbReference type="ARBA" id="ARBA00022801"/>
    </source>
</evidence>